<feature type="domain" description="Plasmid pRiA4b Orf3-like" evidence="1">
    <location>
        <begin position="13"/>
        <end position="193"/>
    </location>
</feature>
<dbReference type="Pfam" id="PF07929">
    <property type="entry name" value="PRiA4_ORF3"/>
    <property type="match status" value="1"/>
</dbReference>
<evidence type="ECO:0000313" key="2">
    <source>
        <dbReference type="EMBL" id="GAG82149.1"/>
    </source>
</evidence>
<dbReference type="Gene3D" id="3.10.290.30">
    <property type="entry name" value="MM3350-like"/>
    <property type="match status" value="1"/>
</dbReference>
<dbReference type="PANTHER" id="PTHR41878">
    <property type="entry name" value="LEXA REPRESSOR-RELATED"/>
    <property type="match status" value="1"/>
</dbReference>
<dbReference type="InterPro" id="IPR012912">
    <property type="entry name" value="Plasmid_pRiA4b_Orf3-like"/>
</dbReference>
<protein>
    <recommendedName>
        <fullName evidence="1">Plasmid pRiA4b Orf3-like domain-containing protein</fullName>
    </recommendedName>
</protein>
<dbReference type="PANTHER" id="PTHR41878:SF1">
    <property type="entry name" value="TNPR PROTEIN"/>
    <property type="match status" value="1"/>
</dbReference>
<dbReference type="SUPFAM" id="SSF159941">
    <property type="entry name" value="MM3350-like"/>
    <property type="match status" value="1"/>
</dbReference>
<dbReference type="EMBL" id="BART01009877">
    <property type="protein sequence ID" value="GAG82149.1"/>
    <property type="molecule type" value="Genomic_DNA"/>
</dbReference>
<sequence length="211" mass="25068">MRGGKVIKKKFNQVYQFKITLKGIKPPIWRRIQVPKIYTFYDLHVAIQDAMGWYDCHLHEFEIIYPLIDLKVNIGIPNEEPIWELTWNKKVLPGWKVKITDCFLTENQSAEYIYDFGDYWRHKITLEKILPKEKNIIYPICIKGKRACPPEDCGGPLVYDDFLESIRNPNDEQHEERLEWIGGEFDSEHFDTNEVIFDDPAERFKNAFGIR</sequence>
<proteinExistence type="predicted"/>
<gene>
    <name evidence="2" type="ORF">S01H4_21733</name>
</gene>
<dbReference type="InterPro" id="IPR024047">
    <property type="entry name" value="MM3350-like_sf"/>
</dbReference>
<dbReference type="AlphaFoldDB" id="X1AIZ9"/>
<comment type="caution">
    <text evidence="2">The sequence shown here is derived from an EMBL/GenBank/DDBJ whole genome shotgun (WGS) entry which is preliminary data.</text>
</comment>
<evidence type="ECO:0000259" key="1">
    <source>
        <dbReference type="Pfam" id="PF07929"/>
    </source>
</evidence>
<organism evidence="2">
    <name type="scientific">marine sediment metagenome</name>
    <dbReference type="NCBI Taxonomy" id="412755"/>
    <lineage>
        <taxon>unclassified sequences</taxon>
        <taxon>metagenomes</taxon>
        <taxon>ecological metagenomes</taxon>
    </lineage>
</organism>
<reference evidence="2" key="1">
    <citation type="journal article" date="2014" name="Front. Microbiol.">
        <title>High frequency of phylogenetically diverse reductive dehalogenase-homologous genes in deep subseafloor sedimentary metagenomes.</title>
        <authorList>
            <person name="Kawai M."/>
            <person name="Futagami T."/>
            <person name="Toyoda A."/>
            <person name="Takaki Y."/>
            <person name="Nishi S."/>
            <person name="Hori S."/>
            <person name="Arai W."/>
            <person name="Tsubouchi T."/>
            <person name="Morono Y."/>
            <person name="Uchiyama I."/>
            <person name="Ito T."/>
            <person name="Fujiyama A."/>
            <person name="Inagaki F."/>
            <person name="Takami H."/>
        </authorList>
    </citation>
    <scope>NUCLEOTIDE SEQUENCE</scope>
    <source>
        <strain evidence="2">Expedition CK06-06</strain>
    </source>
</reference>
<name>X1AIZ9_9ZZZZ</name>
<accession>X1AIZ9</accession>